<dbReference type="OrthoDB" id="10255969at2759"/>
<evidence type="ECO:0000313" key="9">
    <source>
        <dbReference type="EMBL" id="KAG5668619.1"/>
    </source>
</evidence>
<dbReference type="Pfam" id="PF00005">
    <property type="entry name" value="ABC_tran"/>
    <property type="match status" value="1"/>
</dbReference>
<feature type="transmembrane region" description="Helical" evidence="7">
    <location>
        <begin position="627"/>
        <end position="650"/>
    </location>
</feature>
<comment type="subcellular location">
    <subcellularLocation>
        <location evidence="1">Membrane</location>
        <topology evidence="1">Multi-pass membrane protein</topology>
    </subcellularLocation>
</comment>
<organism evidence="9 10">
    <name type="scientific">Polypedilum vanderplanki</name>
    <name type="common">Sleeping chironomid midge</name>
    <dbReference type="NCBI Taxonomy" id="319348"/>
    <lineage>
        <taxon>Eukaryota</taxon>
        <taxon>Metazoa</taxon>
        <taxon>Ecdysozoa</taxon>
        <taxon>Arthropoda</taxon>
        <taxon>Hexapoda</taxon>
        <taxon>Insecta</taxon>
        <taxon>Pterygota</taxon>
        <taxon>Neoptera</taxon>
        <taxon>Endopterygota</taxon>
        <taxon>Diptera</taxon>
        <taxon>Nematocera</taxon>
        <taxon>Chironomoidea</taxon>
        <taxon>Chironomidae</taxon>
        <taxon>Chironominae</taxon>
        <taxon>Polypedilum</taxon>
        <taxon>Polypedilum</taxon>
    </lineage>
</organism>
<evidence type="ECO:0000259" key="8">
    <source>
        <dbReference type="PROSITE" id="PS50893"/>
    </source>
</evidence>
<dbReference type="Pfam" id="PF12698">
    <property type="entry name" value="ABC2_membrane_3"/>
    <property type="match status" value="1"/>
</dbReference>
<dbReference type="SMART" id="SM00382">
    <property type="entry name" value="AAA"/>
    <property type="match status" value="1"/>
</dbReference>
<proteinExistence type="predicted"/>
<dbReference type="InterPro" id="IPR017871">
    <property type="entry name" value="ABC_transporter-like_CS"/>
</dbReference>
<evidence type="ECO:0000256" key="5">
    <source>
        <dbReference type="ARBA" id="ARBA00022989"/>
    </source>
</evidence>
<evidence type="ECO:0000256" key="4">
    <source>
        <dbReference type="ARBA" id="ARBA00022840"/>
    </source>
</evidence>
<evidence type="ECO:0000256" key="2">
    <source>
        <dbReference type="ARBA" id="ARBA00022692"/>
    </source>
</evidence>
<evidence type="ECO:0000256" key="3">
    <source>
        <dbReference type="ARBA" id="ARBA00022741"/>
    </source>
</evidence>
<dbReference type="Proteomes" id="UP001107558">
    <property type="component" value="Chromosome 4"/>
</dbReference>
<sequence length="658" mass="75324">MKCIEIKSLCKNYNNEKILNDVNLSIECGTIYSLIGPSGCGKTTLISCLLGMQKFHSGGIRIFNHQVEFENTTKFAHLIGFMPQTISLASNLSVKEILKYFANLHQLENEKFDKSFENVRKMLELPSDDSIIQELSGGEQRRVSLAVAIIHNPKILILDEPTVGLDILLCDRIWKFLKKQTEEKHFTVFMTTHYLNEAAKADRCGFMRNGFIIVEDNASKITRNLNVSSLDEAFLMICQKKEILRICDKQEINVNEEKFEIHEDKKWIRLKVIIGLIAFEIHRLKRQPVEIFWIFFAIIFQYCVFSNVIGTIPSNFKLGVVKSNYYNCNSTEIIFCNESEIFCEFFNQIDGIEMINYGNYEKSYDDFKKSEIFGIIKIPENFTNLIIENEENLTIPFEILLDNSKFPLLLFMQQKLQKAFQKSIENLSKTCNIKNNLLIKPIKIEEEMFAPLTFETKNYQSVINAVLMPFPAIVLFSSLTFTQSRREGVWNRTILSGVKITEIIIANLIECLIIAAAYSVQIIFSLKVLIEIEIIGNLGLTLFIIFINIIVGFLFGFIIAIFYSKFEIAVGMASLITFIIIPTSGILWPLEGASPIIKPFCYALPLSMVGESLRNVILKGLEIQHPLVYKGILSSGLWIILSLFLSFFGLKFKKFSTE</sequence>
<feature type="transmembrane region" description="Helical" evidence="7">
    <location>
        <begin position="538"/>
        <end position="562"/>
    </location>
</feature>
<keyword evidence="5 7" id="KW-1133">Transmembrane helix</keyword>
<feature type="domain" description="ABC transporter" evidence="8">
    <location>
        <begin position="4"/>
        <end position="234"/>
    </location>
</feature>
<evidence type="ECO:0000256" key="1">
    <source>
        <dbReference type="ARBA" id="ARBA00004141"/>
    </source>
</evidence>
<dbReference type="GO" id="GO:0005524">
    <property type="term" value="F:ATP binding"/>
    <property type="evidence" value="ECO:0007669"/>
    <property type="project" value="UniProtKB-KW"/>
</dbReference>
<dbReference type="InterPro" id="IPR027417">
    <property type="entry name" value="P-loop_NTPase"/>
</dbReference>
<dbReference type="PROSITE" id="PS50893">
    <property type="entry name" value="ABC_TRANSPORTER_2"/>
    <property type="match status" value="1"/>
</dbReference>
<dbReference type="InterPro" id="IPR003593">
    <property type="entry name" value="AAA+_ATPase"/>
</dbReference>
<dbReference type="GO" id="GO:0016020">
    <property type="term" value="C:membrane"/>
    <property type="evidence" value="ECO:0007669"/>
    <property type="project" value="UniProtKB-SubCell"/>
</dbReference>
<evidence type="ECO:0000256" key="7">
    <source>
        <dbReference type="SAM" id="Phobius"/>
    </source>
</evidence>
<feature type="transmembrane region" description="Helical" evidence="7">
    <location>
        <begin position="291"/>
        <end position="312"/>
    </location>
</feature>
<feature type="transmembrane region" description="Helical" evidence="7">
    <location>
        <begin position="462"/>
        <end position="483"/>
    </location>
</feature>
<keyword evidence="10" id="KW-1185">Reference proteome</keyword>
<evidence type="ECO:0000256" key="6">
    <source>
        <dbReference type="ARBA" id="ARBA00023136"/>
    </source>
</evidence>
<accession>A0A9J6BGI6</accession>
<dbReference type="InterPro" id="IPR013525">
    <property type="entry name" value="ABC2_TM"/>
</dbReference>
<reference evidence="9" key="1">
    <citation type="submission" date="2021-03" db="EMBL/GenBank/DDBJ databases">
        <title>Chromosome level genome of the anhydrobiotic midge Polypedilum vanderplanki.</title>
        <authorList>
            <person name="Yoshida Y."/>
            <person name="Kikawada T."/>
            <person name="Gusev O."/>
        </authorList>
    </citation>
    <scope>NUCLEOTIDE SEQUENCE</scope>
    <source>
        <strain evidence="9">NIAS01</strain>
        <tissue evidence="9">Whole body or cell culture</tissue>
    </source>
</reference>
<dbReference type="AlphaFoldDB" id="A0A9J6BGI6"/>
<dbReference type="PANTHER" id="PTHR43038:SF3">
    <property type="entry name" value="ABC TRANSPORTER G FAMILY MEMBER 20 ISOFORM X1"/>
    <property type="match status" value="1"/>
</dbReference>
<dbReference type="EMBL" id="JADBJN010000004">
    <property type="protein sequence ID" value="KAG5668619.1"/>
    <property type="molecule type" value="Genomic_DNA"/>
</dbReference>
<comment type="caution">
    <text evidence="9">The sequence shown here is derived from an EMBL/GenBank/DDBJ whole genome shotgun (WGS) entry which is preliminary data.</text>
</comment>
<keyword evidence="2 7" id="KW-0812">Transmembrane</keyword>
<dbReference type="PROSITE" id="PS00211">
    <property type="entry name" value="ABC_TRANSPORTER_1"/>
    <property type="match status" value="1"/>
</dbReference>
<gene>
    <name evidence="9" type="ORF">PVAND_016554</name>
</gene>
<protein>
    <recommendedName>
        <fullName evidence="8">ABC transporter domain-containing protein</fullName>
    </recommendedName>
</protein>
<keyword evidence="3" id="KW-0547">Nucleotide-binding</keyword>
<dbReference type="GO" id="GO:0016887">
    <property type="term" value="F:ATP hydrolysis activity"/>
    <property type="evidence" value="ECO:0007669"/>
    <property type="project" value="InterPro"/>
</dbReference>
<dbReference type="SUPFAM" id="SSF52540">
    <property type="entry name" value="P-loop containing nucleoside triphosphate hydrolases"/>
    <property type="match status" value="1"/>
</dbReference>
<feature type="transmembrane region" description="Helical" evidence="7">
    <location>
        <begin position="503"/>
        <end position="526"/>
    </location>
</feature>
<dbReference type="Gene3D" id="3.40.50.300">
    <property type="entry name" value="P-loop containing nucleotide triphosphate hydrolases"/>
    <property type="match status" value="1"/>
</dbReference>
<feature type="transmembrane region" description="Helical" evidence="7">
    <location>
        <begin position="568"/>
        <end position="588"/>
    </location>
</feature>
<dbReference type="CDD" id="cd03230">
    <property type="entry name" value="ABC_DR_subfamily_A"/>
    <property type="match status" value="1"/>
</dbReference>
<dbReference type="InterPro" id="IPR003439">
    <property type="entry name" value="ABC_transporter-like_ATP-bd"/>
</dbReference>
<evidence type="ECO:0000313" key="10">
    <source>
        <dbReference type="Proteomes" id="UP001107558"/>
    </source>
</evidence>
<name>A0A9J6BGI6_POLVA</name>
<dbReference type="PANTHER" id="PTHR43038">
    <property type="entry name" value="ATP-BINDING CASSETTE, SUB-FAMILY H, MEMBER 1"/>
    <property type="match status" value="1"/>
</dbReference>
<keyword evidence="4" id="KW-0067">ATP-binding</keyword>
<keyword evidence="6 7" id="KW-0472">Membrane</keyword>
<dbReference type="GO" id="GO:0140359">
    <property type="term" value="F:ABC-type transporter activity"/>
    <property type="evidence" value="ECO:0007669"/>
    <property type="project" value="InterPro"/>
</dbReference>